<feature type="domain" description="Cell wall elongation regulator TseB-like" evidence="2">
    <location>
        <begin position="57"/>
        <end position="95"/>
    </location>
</feature>
<dbReference type="AlphaFoldDB" id="A0A6G1XBG0"/>
<feature type="transmembrane region" description="Helical" evidence="1">
    <location>
        <begin position="21"/>
        <end position="41"/>
    </location>
</feature>
<name>A0A6G1XBG0_9BACI</name>
<dbReference type="EMBL" id="WJNH01000019">
    <property type="protein sequence ID" value="MRG88277.1"/>
    <property type="molecule type" value="Genomic_DNA"/>
</dbReference>
<dbReference type="InterPro" id="IPR046350">
    <property type="entry name" value="Cystatin_sf"/>
</dbReference>
<dbReference type="InterPro" id="IPR041401">
    <property type="entry name" value="TseB-like_dom"/>
</dbReference>
<dbReference type="Gene3D" id="3.10.450.40">
    <property type="match status" value="2"/>
</dbReference>
<accession>A0A6G1XBG0</accession>
<keyword evidence="4" id="KW-1185">Reference proteome</keyword>
<dbReference type="Pfam" id="PF17881">
    <property type="entry name" value="TseB"/>
    <property type="match status" value="1"/>
</dbReference>
<dbReference type="SUPFAM" id="SSF54403">
    <property type="entry name" value="Cystatin/monellin"/>
    <property type="match status" value="2"/>
</dbReference>
<protein>
    <recommendedName>
        <fullName evidence="2">Cell wall elongation regulator TseB-like domain-containing protein</fullName>
    </recommendedName>
</protein>
<comment type="caution">
    <text evidence="3">The sequence shown here is derived from an EMBL/GenBank/DDBJ whole genome shotgun (WGS) entry which is preliminary data.</text>
</comment>
<keyword evidence="1" id="KW-0812">Transmembrane</keyword>
<evidence type="ECO:0000313" key="3">
    <source>
        <dbReference type="EMBL" id="MRG88277.1"/>
    </source>
</evidence>
<evidence type="ECO:0000313" key="4">
    <source>
        <dbReference type="Proteomes" id="UP000480185"/>
    </source>
</evidence>
<proteinExistence type="predicted"/>
<evidence type="ECO:0000259" key="2">
    <source>
        <dbReference type="Pfam" id="PF17881"/>
    </source>
</evidence>
<organism evidence="3 4">
    <name type="scientific">Salinibacillus xinjiangensis</name>
    <dbReference type="NCBI Taxonomy" id="1229268"/>
    <lineage>
        <taxon>Bacteria</taxon>
        <taxon>Bacillati</taxon>
        <taxon>Bacillota</taxon>
        <taxon>Bacilli</taxon>
        <taxon>Bacillales</taxon>
        <taxon>Bacillaceae</taxon>
        <taxon>Salinibacillus</taxon>
    </lineage>
</organism>
<evidence type="ECO:0000256" key="1">
    <source>
        <dbReference type="SAM" id="Phobius"/>
    </source>
</evidence>
<reference evidence="3 4" key="1">
    <citation type="submission" date="2019-11" db="EMBL/GenBank/DDBJ databases">
        <authorList>
            <person name="Li J."/>
        </authorList>
    </citation>
    <scope>NUCLEOTIDE SEQUENCE [LARGE SCALE GENOMIC DNA]</scope>
    <source>
        <strain evidence="3 4">J4</strain>
    </source>
</reference>
<sequence length="181" mass="21062">MMKKQPYLPSTKRKVIKWGSIALLILFLFIAIAFIYIYQVAMDDKEETFSTSKQKTIQNTPIESVDEVVRYNGEKSYDVVFGQSEDDSKGIAFVPILKDEAKDENQEKITYVKESDGVTEEEVTSSWRSNCPSCELISVTPGIDNGHIIWEIVYRNEDERYVFESYLFKSGELYEQFKFRK</sequence>
<dbReference type="Proteomes" id="UP000480185">
    <property type="component" value="Unassembled WGS sequence"/>
</dbReference>
<keyword evidence="1" id="KW-1133">Transmembrane helix</keyword>
<keyword evidence="1" id="KW-0472">Membrane</keyword>
<gene>
    <name evidence="3" type="ORF">GH754_18640</name>
</gene>